<feature type="signal peptide" evidence="2">
    <location>
        <begin position="1"/>
        <end position="19"/>
    </location>
</feature>
<feature type="region of interest" description="Disordered" evidence="1">
    <location>
        <begin position="71"/>
        <end position="176"/>
    </location>
</feature>
<evidence type="ECO:0000256" key="1">
    <source>
        <dbReference type="SAM" id="MobiDB-lite"/>
    </source>
</evidence>
<evidence type="ECO:0000313" key="4">
    <source>
        <dbReference type="EMBL" id="KAD5317162.1"/>
    </source>
</evidence>
<dbReference type="Pfam" id="PF07727">
    <property type="entry name" value="RVT_2"/>
    <property type="match status" value="1"/>
</dbReference>
<evidence type="ECO:0000256" key="2">
    <source>
        <dbReference type="SAM" id="SignalP"/>
    </source>
</evidence>
<feature type="domain" description="Reverse transcriptase Ty1/copia-type" evidence="3">
    <location>
        <begin position="218"/>
        <end position="281"/>
    </location>
</feature>
<organism evidence="4 5">
    <name type="scientific">Mikania micrantha</name>
    <name type="common">bitter vine</name>
    <dbReference type="NCBI Taxonomy" id="192012"/>
    <lineage>
        <taxon>Eukaryota</taxon>
        <taxon>Viridiplantae</taxon>
        <taxon>Streptophyta</taxon>
        <taxon>Embryophyta</taxon>
        <taxon>Tracheophyta</taxon>
        <taxon>Spermatophyta</taxon>
        <taxon>Magnoliopsida</taxon>
        <taxon>eudicotyledons</taxon>
        <taxon>Gunneridae</taxon>
        <taxon>Pentapetalae</taxon>
        <taxon>asterids</taxon>
        <taxon>campanulids</taxon>
        <taxon>Asterales</taxon>
        <taxon>Asteraceae</taxon>
        <taxon>Asteroideae</taxon>
        <taxon>Heliantheae alliance</taxon>
        <taxon>Eupatorieae</taxon>
        <taxon>Mikania</taxon>
    </lineage>
</organism>
<feature type="compositionally biased region" description="Polar residues" evidence="1">
    <location>
        <begin position="140"/>
        <end position="176"/>
    </location>
</feature>
<protein>
    <recommendedName>
        <fullName evidence="3">Reverse transcriptase Ty1/copia-type domain-containing protein</fullName>
    </recommendedName>
</protein>
<feature type="compositionally biased region" description="Low complexity" evidence="1">
    <location>
        <begin position="71"/>
        <end position="96"/>
    </location>
</feature>
<dbReference type="InterPro" id="IPR013103">
    <property type="entry name" value="RVT_2"/>
</dbReference>
<gene>
    <name evidence="4" type="ORF">E3N88_17108</name>
</gene>
<accession>A0A5N6NQW1</accession>
<feature type="compositionally biased region" description="Low complexity" evidence="1">
    <location>
        <begin position="105"/>
        <end position="125"/>
    </location>
</feature>
<evidence type="ECO:0000313" key="5">
    <source>
        <dbReference type="Proteomes" id="UP000326396"/>
    </source>
</evidence>
<proteinExistence type="predicted"/>
<name>A0A5N6NQW1_9ASTR</name>
<comment type="caution">
    <text evidence="4">The sequence shown here is derived from an EMBL/GenBank/DDBJ whole genome shotgun (WGS) entry which is preliminary data.</text>
</comment>
<dbReference type="Proteomes" id="UP000326396">
    <property type="component" value="Linkage Group LG17"/>
</dbReference>
<evidence type="ECO:0000259" key="3">
    <source>
        <dbReference type="Pfam" id="PF07727"/>
    </source>
</evidence>
<keyword evidence="2" id="KW-0732">Signal</keyword>
<dbReference type="EMBL" id="SZYD01000009">
    <property type="protein sequence ID" value="KAD5317162.1"/>
    <property type="molecule type" value="Genomic_DNA"/>
</dbReference>
<keyword evidence="5" id="KW-1185">Reference proteome</keyword>
<dbReference type="AlphaFoldDB" id="A0A5N6NQW1"/>
<dbReference type="OrthoDB" id="411615at2759"/>
<reference evidence="4 5" key="1">
    <citation type="submission" date="2019-05" db="EMBL/GenBank/DDBJ databases">
        <title>Mikania micrantha, genome provides insights into the molecular mechanism of rapid growth.</title>
        <authorList>
            <person name="Liu B."/>
        </authorList>
    </citation>
    <scope>NUCLEOTIDE SEQUENCE [LARGE SCALE GENOMIC DNA]</scope>
    <source>
        <strain evidence="4">NLD-2019</strain>
        <tissue evidence="4">Leaf</tissue>
    </source>
</reference>
<feature type="chain" id="PRO_5024357430" description="Reverse transcriptase Ty1/copia-type domain-containing protein" evidence="2">
    <location>
        <begin position="20"/>
        <end position="358"/>
    </location>
</feature>
<sequence length="358" mass="38953">MFLHLVLFIGFPALAPVSKMGLLSDVTNMLSKQALHFLLSPMFLRNFGTLPFDTAVYLISPPIPIPSSPDPYISFPIHSDPTSSSDIPPTSTTLPASSPPPTPSTLPSTSTSDPPSQSSTSTSSHPAPPLQTYQRRHKQPSNLPTPATRTRPTNLRQNPPQSKPYNPSAYTTTTASHLSEPTTFTAANTCPQWRQAMSEEFKPLITNGTCTLVPPVPKANVVDCKWVYKIKRDQNGLITRYKARLFAKGFDQQAGLDYHETFSPVVKPTTIRVVLSLAVTHGNNHAAIDNIVKHLQQHFALQDLGALSYFLGIEVIPKGSLVAVSKEVCPRSVTEGWSLSIQASVLSVLYLCQSNQGG</sequence>